<accession>A0A1H2PJQ9</accession>
<gene>
    <name evidence="1" type="ORF">SAMN05216551_101494</name>
</gene>
<keyword evidence="1" id="KW-0966">Cell projection</keyword>
<dbReference type="OrthoDB" id="5296586at2"/>
<keyword evidence="1" id="KW-0969">Cilium</keyword>
<evidence type="ECO:0000313" key="2">
    <source>
        <dbReference type="Proteomes" id="UP000243719"/>
    </source>
</evidence>
<reference evidence="2" key="1">
    <citation type="submission" date="2016-09" db="EMBL/GenBank/DDBJ databases">
        <authorList>
            <person name="Varghese N."/>
            <person name="Submissions S."/>
        </authorList>
    </citation>
    <scope>NUCLEOTIDE SEQUENCE [LARGE SCALE GENOMIC DNA]</scope>
    <source>
        <strain evidence="2">JS23</strain>
    </source>
</reference>
<dbReference type="STRING" id="1770053.SAMN05216551_101494"/>
<name>A0A1H2PJQ9_9BURK</name>
<keyword evidence="1" id="KW-0282">Flagellum</keyword>
<sequence length="282" mass="28775">MDKMVLDQADGLRRLLAGQSLRVIALLAPEAAAQSAGVAVNLAAALAYQGKRVVVVDESADAASPGTLADVVEGRLSLDVAARQAGDNVAVLAAGVVRGLHVQTIHDCLRDQADVVLIGAALGADGLSALAAQAHDMVIVMRAHAAAITPAYATIKRLHLVHALKQFRVLFEGVESSADARAIFQNLAGVASRYLGISLLPAGVVGADGEALARAQALGRSVVDAFPAARASAAFRRIAGEMLHWPWRPIAARPVPVGASAASASACASLARRELASATSGA</sequence>
<keyword evidence="2" id="KW-1185">Reference proteome</keyword>
<dbReference type="EMBL" id="FNLO01000001">
    <property type="protein sequence ID" value="SDV46626.1"/>
    <property type="molecule type" value="Genomic_DNA"/>
</dbReference>
<proteinExistence type="predicted"/>
<dbReference type="InterPro" id="IPR027417">
    <property type="entry name" value="P-loop_NTPase"/>
</dbReference>
<organism evidence="1 2">
    <name type="scientific">Chitinasiproducens palmae</name>
    <dbReference type="NCBI Taxonomy" id="1770053"/>
    <lineage>
        <taxon>Bacteria</taxon>
        <taxon>Pseudomonadati</taxon>
        <taxon>Pseudomonadota</taxon>
        <taxon>Betaproteobacteria</taxon>
        <taxon>Burkholderiales</taxon>
        <taxon>Burkholderiaceae</taxon>
        <taxon>Chitinasiproducens</taxon>
    </lineage>
</organism>
<dbReference type="SUPFAM" id="SSF52540">
    <property type="entry name" value="P-loop containing nucleoside triphosphate hydrolases"/>
    <property type="match status" value="1"/>
</dbReference>
<dbReference type="Proteomes" id="UP000243719">
    <property type="component" value="Unassembled WGS sequence"/>
</dbReference>
<protein>
    <submittedName>
        <fullName evidence="1">Flagellar biosynthesis protein FlhG</fullName>
    </submittedName>
</protein>
<dbReference type="Gene3D" id="3.40.50.300">
    <property type="entry name" value="P-loop containing nucleotide triphosphate hydrolases"/>
    <property type="match status" value="1"/>
</dbReference>
<dbReference type="AlphaFoldDB" id="A0A1H2PJQ9"/>
<evidence type="ECO:0000313" key="1">
    <source>
        <dbReference type="EMBL" id="SDV46626.1"/>
    </source>
</evidence>